<dbReference type="InterPro" id="IPR005537">
    <property type="entry name" value="RAMP_III_fam"/>
</dbReference>
<proteinExistence type="inferred from homology"/>
<organism evidence="9">
    <name type="scientific">Limosilactobacillus allomucosae</name>
    <dbReference type="NCBI Taxonomy" id="3142938"/>
    <lineage>
        <taxon>Bacteria</taxon>
        <taxon>Bacillati</taxon>
        <taxon>Bacillota</taxon>
        <taxon>Bacilli</taxon>
        <taxon>Lactobacillales</taxon>
        <taxon>Lactobacillaceae</taxon>
        <taxon>Limosilactobacillus</taxon>
    </lineage>
</organism>
<dbReference type="Proteomes" id="UP001456307">
    <property type="component" value="Unassembled WGS sequence"/>
</dbReference>
<accession>A0AAU7C557</accession>
<comment type="function">
    <text evidence="1">This subunit might be involved in maturation of a crRNA intermediate to its mature form.</text>
</comment>
<dbReference type="EMBL" id="JBCNVT010000001">
    <property type="protein sequence ID" value="MEO5285758.1"/>
    <property type="molecule type" value="Genomic_DNA"/>
</dbReference>
<dbReference type="AlphaFoldDB" id="A0AAU7C557"/>
<comment type="similarity">
    <text evidence="2">Belongs to the CRISPR-associated Csm5 family.</text>
</comment>
<dbReference type="PANTHER" id="PTHR38007:SF1">
    <property type="entry name" value="CRISPR SYSTEM CMS PROTEIN CSM5"/>
    <property type="match status" value="1"/>
</dbReference>
<sequence>MTAGYHEYRLRLIAMAPVHIGSGETYTAKNYIYENENYYFPNMGKMYLKLRQYPGVVEAFEKFLVNPSRRSNRLVDFLHQYKIMDRDFGGYKIPKTGHESARRGHLNEIHAFVKNGYGNAYIPGSSLKGALRTILVNEHFGNDNIAWGGVDDIFNEIRVSDSEPIPVDKLRIVQKWDLNRKKFEPKGLPLFREAIRPQTRIDFTITTTTARAEKLIDQLPQMAKRFYERYERQFLCDFPDKYVQPNHFLAPLYLGAGSGLWTKVDYGHVDLRGIQRRSYKKMKLKGKGVMKLTRYKRQSLKRIENGKQVKYMLINNDDHYYEMGKCGFKLQKKN</sequence>
<evidence type="ECO:0000259" key="7">
    <source>
        <dbReference type="Pfam" id="PF03787"/>
    </source>
</evidence>
<gene>
    <name evidence="9" type="primary">csm5</name>
    <name evidence="8" type="ORF">AAVZ08_03985</name>
    <name evidence="9" type="ORF">ABC765_03990</name>
</gene>
<dbReference type="PANTHER" id="PTHR38007">
    <property type="entry name" value="CRISPR SYSTEM CMS PROTEIN CSM5"/>
    <property type="match status" value="1"/>
</dbReference>
<dbReference type="InterPro" id="IPR010173">
    <property type="entry name" value="CRISPR-assoc_Csm5"/>
</dbReference>
<name>A0AAU7C557_9LACO</name>
<dbReference type="NCBIfam" id="TIGR01899">
    <property type="entry name" value="cas_TM1807_csm5"/>
    <property type="match status" value="1"/>
</dbReference>
<dbReference type="GO" id="GO:0003723">
    <property type="term" value="F:RNA binding"/>
    <property type="evidence" value="ECO:0007669"/>
    <property type="project" value="UniProtKB-KW"/>
</dbReference>
<evidence type="ECO:0000256" key="2">
    <source>
        <dbReference type="ARBA" id="ARBA00006680"/>
    </source>
</evidence>
<evidence type="ECO:0000256" key="5">
    <source>
        <dbReference type="ARBA" id="ARBA00023118"/>
    </source>
</evidence>
<evidence type="ECO:0000313" key="8">
    <source>
        <dbReference type="EMBL" id="MEO5285758.1"/>
    </source>
</evidence>
<keyword evidence="10" id="KW-1185">Reference proteome</keyword>
<reference evidence="9" key="1">
    <citation type="submission" date="2024-04" db="EMBL/GenBank/DDBJ databases">
        <title>Limosilactobacillus allomucosae sp. nov., a novel species isolated from wild boar faecal samples as a potential probiotics for domestic pigs.</title>
        <authorList>
            <person name="Chen B."/>
        </authorList>
    </citation>
    <scope>NUCLEOTIDE SEQUENCE</scope>
    <source>
        <strain evidence="9">WILCCON 0051</strain>
    </source>
</reference>
<keyword evidence="5" id="KW-0051">Antiviral defense</keyword>
<evidence type="ECO:0000256" key="4">
    <source>
        <dbReference type="ARBA" id="ARBA00022884"/>
    </source>
</evidence>
<dbReference type="GO" id="GO:0051607">
    <property type="term" value="P:defense response to virus"/>
    <property type="evidence" value="ECO:0007669"/>
    <property type="project" value="UniProtKB-KW"/>
</dbReference>
<evidence type="ECO:0000256" key="6">
    <source>
        <dbReference type="ARBA" id="ARBA00031720"/>
    </source>
</evidence>
<reference evidence="8 10" key="2">
    <citation type="submission" date="2024-04" db="EMBL/GenBank/DDBJ databases">
        <title>Limosilactobacillus allomucosae sp. nov., a novel species isolated from wild boar faecal samples as potential probiotics for domestic pigs.</title>
        <authorList>
            <person name="Chen B."/>
        </authorList>
    </citation>
    <scope>NUCLEOTIDE SEQUENCE [LARGE SCALE GENOMIC DNA]</scope>
    <source>
        <strain evidence="8 10">WILCCON 0055</strain>
    </source>
</reference>
<evidence type="ECO:0000313" key="10">
    <source>
        <dbReference type="Proteomes" id="UP001456307"/>
    </source>
</evidence>
<evidence type="ECO:0000256" key="1">
    <source>
        <dbReference type="ARBA" id="ARBA00003088"/>
    </source>
</evidence>
<evidence type="ECO:0000313" key="9">
    <source>
        <dbReference type="EMBL" id="XBG96258.1"/>
    </source>
</evidence>
<dbReference type="RefSeq" id="WP_347980775.1">
    <property type="nucleotide sequence ID" value="NZ_CP154878.1"/>
</dbReference>
<dbReference type="KEGG" id="lalo:ABC765_03990"/>
<dbReference type="EMBL" id="CP154878">
    <property type="protein sequence ID" value="XBG96258.1"/>
    <property type="molecule type" value="Genomic_DNA"/>
</dbReference>
<feature type="domain" description="CRISPR type III-associated protein" evidence="7">
    <location>
        <begin position="15"/>
        <end position="221"/>
    </location>
</feature>
<keyword evidence="4" id="KW-0694">RNA-binding</keyword>
<evidence type="ECO:0000256" key="3">
    <source>
        <dbReference type="ARBA" id="ARBA00016113"/>
    </source>
</evidence>
<protein>
    <recommendedName>
        <fullName evidence="3">CRISPR system Cms protein Csm5</fullName>
    </recommendedName>
    <alternativeName>
        <fullName evidence="6">CRISPR type III A-associated protein Csm5</fullName>
    </alternativeName>
</protein>
<dbReference type="Pfam" id="PF03787">
    <property type="entry name" value="RAMPs"/>
    <property type="match status" value="1"/>
</dbReference>